<dbReference type="GO" id="GO:0009307">
    <property type="term" value="P:DNA restriction-modification system"/>
    <property type="evidence" value="ECO:0007669"/>
    <property type="project" value="InterPro"/>
</dbReference>
<comment type="caution">
    <text evidence="1">The sequence shown here is derived from an EMBL/GenBank/DDBJ whole genome shotgun (WGS) entry which is preliminary data.</text>
</comment>
<dbReference type="Proteomes" id="UP000320679">
    <property type="component" value="Unassembled WGS sequence"/>
</dbReference>
<dbReference type="AlphaFoldDB" id="A0A523UUS6"/>
<reference evidence="1 2" key="1">
    <citation type="submission" date="2019-03" db="EMBL/GenBank/DDBJ databases">
        <title>Metabolic potential of uncultured bacteria and archaea associated with petroleum seepage in deep-sea sediments.</title>
        <authorList>
            <person name="Dong X."/>
            <person name="Hubert C."/>
        </authorList>
    </citation>
    <scope>NUCLEOTIDE SEQUENCE [LARGE SCALE GENOMIC DNA]</scope>
    <source>
        <strain evidence="1">E29_bin78</strain>
    </source>
</reference>
<keyword evidence="1" id="KW-0378">Hydrolase</keyword>
<dbReference type="GO" id="GO:0003677">
    <property type="term" value="F:DNA binding"/>
    <property type="evidence" value="ECO:0007669"/>
    <property type="project" value="InterPro"/>
</dbReference>
<name>A0A523UUS6_UNCAE</name>
<dbReference type="GO" id="GO:0009036">
    <property type="term" value="F:type II site-specific deoxyribonuclease activity"/>
    <property type="evidence" value="ECO:0007669"/>
    <property type="project" value="InterPro"/>
</dbReference>
<keyword evidence="1" id="KW-0255">Endonuclease</keyword>
<proteinExistence type="predicted"/>
<dbReference type="EMBL" id="SOJK01000134">
    <property type="protein sequence ID" value="TET46297.1"/>
    <property type="molecule type" value="Genomic_DNA"/>
</dbReference>
<sequence length="184" mass="21316">FPKYTSWILNQVNRISQATRPRIVGQMSELIKQCPERSFEGWKRWYLKTHPDAIKNATQRISSKLKEVKDAFDEIDEELIKKWVEDLVLIKTFLGLRIQEAVLKKLAEMKGVKPRLATPQEESKGIDGYIGDTPVSIKPRTYKLMKHLQDNIDVKIILYEKKHDGVLVDASEVLNEQKTLRDVG</sequence>
<dbReference type="InterPro" id="IPR019068">
    <property type="entry name" value="Restrct_endonuc_II_MjaI"/>
</dbReference>
<keyword evidence="1" id="KW-0540">Nuclease</keyword>
<evidence type="ECO:0000313" key="2">
    <source>
        <dbReference type="Proteomes" id="UP000320679"/>
    </source>
</evidence>
<dbReference type="Pfam" id="PF09568">
    <property type="entry name" value="RE_MjaI"/>
    <property type="match status" value="1"/>
</dbReference>
<gene>
    <name evidence="1" type="ORF">E3J59_03180</name>
</gene>
<evidence type="ECO:0000313" key="1">
    <source>
        <dbReference type="EMBL" id="TET46297.1"/>
    </source>
</evidence>
<accession>A0A523UUS6</accession>
<organism evidence="1 2">
    <name type="scientific">Aerophobetes bacterium</name>
    <dbReference type="NCBI Taxonomy" id="2030807"/>
    <lineage>
        <taxon>Bacteria</taxon>
        <taxon>Candidatus Aerophobota</taxon>
    </lineage>
</organism>
<feature type="non-terminal residue" evidence="1">
    <location>
        <position position="1"/>
    </location>
</feature>
<protein>
    <submittedName>
        <fullName evidence="1">MjaI family restriction endonuclease</fullName>
    </submittedName>
</protein>